<evidence type="ECO:0000256" key="8">
    <source>
        <dbReference type="SAM" id="Phobius"/>
    </source>
</evidence>
<feature type="transmembrane region" description="Helical" evidence="8">
    <location>
        <begin position="101"/>
        <end position="118"/>
    </location>
</feature>
<name>A0AA47MX45_MERPO</name>
<comment type="subcellular location">
    <subcellularLocation>
        <location evidence="1">Nucleus membrane</location>
        <topology evidence="1">Multi-pass membrane protein</topology>
    </subcellularLocation>
</comment>
<gene>
    <name evidence="9" type="primary">TMEM168</name>
    <name evidence="9" type="ORF">N1851_012138</name>
</gene>
<dbReference type="PANTHER" id="PTHR14437">
    <property type="entry name" value="TRANSMEMBRANE PROTEIN 168"/>
    <property type="match status" value="1"/>
</dbReference>
<dbReference type="PANTHER" id="PTHR14437:SF3">
    <property type="entry name" value="TRANSMEMBRANE PROTEIN 168"/>
    <property type="match status" value="1"/>
</dbReference>
<reference evidence="9" key="1">
    <citation type="journal article" date="2023" name="Front. Mar. Sci.">
        <title>A new Merluccius polli reference genome to investigate the effects of global change in West African waters.</title>
        <authorList>
            <person name="Mateo J.L."/>
            <person name="Blanco-Fernandez C."/>
            <person name="Garcia-Vazquez E."/>
            <person name="Machado-Schiaffino G."/>
        </authorList>
    </citation>
    <scope>NUCLEOTIDE SEQUENCE</scope>
    <source>
        <strain evidence="9">C29</strain>
        <tissue evidence="9">Fin</tissue>
    </source>
</reference>
<evidence type="ECO:0000256" key="6">
    <source>
        <dbReference type="ARBA" id="ARBA00023180"/>
    </source>
</evidence>
<organism evidence="9 10">
    <name type="scientific">Merluccius polli</name>
    <name type="common">Benguela hake</name>
    <name type="synonym">Merluccius cadenati</name>
    <dbReference type="NCBI Taxonomy" id="89951"/>
    <lineage>
        <taxon>Eukaryota</taxon>
        <taxon>Metazoa</taxon>
        <taxon>Chordata</taxon>
        <taxon>Craniata</taxon>
        <taxon>Vertebrata</taxon>
        <taxon>Euteleostomi</taxon>
        <taxon>Actinopterygii</taxon>
        <taxon>Neopterygii</taxon>
        <taxon>Teleostei</taxon>
        <taxon>Neoteleostei</taxon>
        <taxon>Acanthomorphata</taxon>
        <taxon>Zeiogadaria</taxon>
        <taxon>Gadariae</taxon>
        <taxon>Gadiformes</taxon>
        <taxon>Gadoidei</taxon>
        <taxon>Merlucciidae</taxon>
        <taxon>Merluccius</taxon>
    </lineage>
</organism>
<protein>
    <submittedName>
        <fullName evidence="9">Transmembrane protein 168</fullName>
    </submittedName>
</protein>
<dbReference type="GO" id="GO:0031965">
    <property type="term" value="C:nuclear membrane"/>
    <property type="evidence" value="ECO:0007669"/>
    <property type="project" value="UniProtKB-SubCell"/>
</dbReference>
<evidence type="ECO:0000256" key="5">
    <source>
        <dbReference type="ARBA" id="ARBA00023136"/>
    </source>
</evidence>
<feature type="transmembrane region" description="Helical" evidence="8">
    <location>
        <begin position="298"/>
        <end position="322"/>
    </location>
</feature>
<feature type="transmembrane region" description="Helical" evidence="8">
    <location>
        <begin position="355"/>
        <end position="376"/>
    </location>
</feature>
<evidence type="ECO:0000256" key="3">
    <source>
        <dbReference type="ARBA" id="ARBA00022692"/>
    </source>
</evidence>
<keyword evidence="10" id="KW-1185">Reference proteome</keyword>
<evidence type="ECO:0000313" key="9">
    <source>
        <dbReference type="EMBL" id="KAK0148154.1"/>
    </source>
</evidence>
<evidence type="ECO:0000256" key="4">
    <source>
        <dbReference type="ARBA" id="ARBA00022989"/>
    </source>
</evidence>
<feature type="transmembrane region" description="Helical" evidence="8">
    <location>
        <begin position="74"/>
        <end position="94"/>
    </location>
</feature>
<comment type="similarity">
    <text evidence="2">Belongs to the TMEM168 family.</text>
</comment>
<keyword evidence="5 8" id="KW-0472">Membrane</keyword>
<proteinExistence type="inferred from homology"/>
<dbReference type="EMBL" id="JAOPHQ010002094">
    <property type="protein sequence ID" value="KAK0148154.1"/>
    <property type="molecule type" value="Genomic_DNA"/>
</dbReference>
<feature type="transmembrane region" description="Helical" evidence="8">
    <location>
        <begin position="49"/>
        <end position="68"/>
    </location>
</feature>
<evidence type="ECO:0000256" key="1">
    <source>
        <dbReference type="ARBA" id="ARBA00004232"/>
    </source>
</evidence>
<dbReference type="InterPro" id="IPR029713">
    <property type="entry name" value="TMEM168"/>
</dbReference>
<evidence type="ECO:0000313" key="10">
    <source>
        <dbReference type="Proteomes" id="UP001174136"/>
    </source>
</evidence>
<evidence type="ECO:0000256" key="2">
    <source>
        <dbReference type="ARBA" id="ARBA00007329"/>
    </source>
</evidence>
<sequence length="703" mass="76158">MTQRSSRGGDACRAVGNCLRAAMSRLEEVSGGNGGGGDEARRLRSCVRALGFASGATLLAAVGLGLYARCEAGLSAAAPAVFTLAVAAPALCCCRRAAPGLVHLWLGFMLGLLSFTARHRSGSGDDDAKALAADYLLLGAAALRAMWALLDRVCGRGRPAFFLITWPERLELAGFAAAAALAAATGEDDEGSAVLAAALTAVMVALRAKAHLAVANLACLVAVGAALIPAADPCALACFFCRLVFEPLLDNYFGGLSVTERWRPFLAARRLQRLAPLPPLLAAEAVYAAWTAYTGRRWYLTVPALLFWLIGHLVFFITLWCFHARVGDCHRVLLAQGSEVTSLDKVMASKGVRHFCLISQRLVLLTLVSTVLLVALRWPEDSVHASLFLLLLALESLYHGLFHELGGCLGGTCVGYAVVVPTNYCSPDGQPLLLPPDQVQQLNQRSTAMLSGVQRFFAHHLIESFGCDYSTSGLSLDALQAKLRGFLELRTAYGPRHDTYVVYYSGHTHRSGDWALAGGDTLRLDHIVEWWREKNAGACSRLILVLDVDSALPWAKEVRRLGGGLYIAVQGATLSSSSSSSDPERQNAGQLGDFTSRWVEFNCNPRADIRWSEPGRGVSAVYGVSRHWGDYTLHLPTESDVTKHWRTHFPVITYPVVRLALWAGAVDPLWGCGVCLRYLRWFKLHWFPPAILDTGQGFKLVRS</sequence>
<feature type="transmembrane region" description="Helical" evidence="8">
    <location>
        <begin position="217"/>
        <end position="245"/>
    </location>
</feature>
<dbReference type="AlphaFoldDB" id="A0AA47MX45"/>
<accession>A0AA47MX45</accession>
<comment type="caution">
    <text evidence="9">The sequence shown here is derived from an EMBL/GenBank/DDBJ whole genome shotgun (WGS) entry which is preliminary data.</text>
</comment>
<feature type="transmembrane region" description="Helical" evidence="8">
    <location>
        <begin position="130"/>
        <end position="150"/>
    </location>
</feature>
<keyword evidence="6" id="KW-0325">Glycoprotein</keyword>
<keyword evidence="7" id="KW-0539">Nucleus</keyword>
<evidence type="ECO:0000256" key="7">
    <source>
        <dbReference type="ARBA" id="ARBA00023242"/>
    </source>
</evidence>
<keyword evidence="3 8" id="KW-0812">Transmembrane</keyword>
<dbReference type="Proteomes" id="UP001174136">
    <property type="component" value="Unassembled WGS sequence"/>
</dbReference>
<keyword evidence="4 8" id="KW-1133">Transmembrane helix</keyword>